<dbReference type="InterPro" id="IPR014036">
    <property type="entry name" value="DeoR-like_C"/>
</dbReference>
<dbReference type="SUPFAM" id="SSF46785">
    <property type="entry name" value="Winged helix' DNA-binding domain"/>
    <property type="match status" value="1"/>
</dbReference>
<dbReference type="Gene3D" id="3.40.50.1360">
    <property type="match status" value="1"/>
</dbReference>
<reference evidence="5 6" key="1">
    <citation type="submission" date="2015-09" db="EMBL/GenBank/DDBJ databases">
        <title>Genome sequencing project for genomic taxonomy and phylogenomics of Bacillus-like bacteria.</title>
        <authorList>
            <person name="Liu B."/>
            <person name="Wang J."/>
            <person name="Zhu Y."/>
            <person name="Liu G."/>
            <person name="Chen Q."/>
            <person name="Chen Z."/>
            <person name="Lan J."/>
            <person name="Che J."/>
            <person name="Ge C."/>
            <person name="Shi H."/>
            <person name="Pan Z."/>
            <person name="Liu X."/>
        </authorList>
    </citation>
    <scope>NUCLEOTIDE SEQUENCE [LARGE SCALE GENOMIC DNA]</scope>
    <source>
        <strain evidence="5 6">DSM 8552</strain>
    </source>
</reference>
<comment type="caution">
    <text evidence="5">The sequence shown here is derived from an EMBL/GenBank/DDBJ whole genome shotgun (WGS) entry which is preliminary data.</text>
</comment>
<dbReference type="SMART" id="SM00420">
    <property type="entry name" value="HTH_DEOR"/>
    <property type="match status" value="1"/>
</dbReference>
<dbReference type="SMART" id="SM01134">
    <property type="entry name" value="DeoRC"/>
    <property type="match status" value="1"/>
</dbReference>
<accession>A0ABR5ND12</accession>
<keyword evidence="1" id="KW-0805">Transcription regulation</keyword>
<sequence>MLTPERHQLILSMLKEKDTVRINELVEVTGASESTIRRDLSELEEQSFLKRVHGGASSLQHKIEKPTMLEKSVKYEREKSAIAKYAASLVNERDSIFIDAGSTTSRMVPFLPYENIVVVTNSPDIGIQLIKRNIKTFLIGGELKAATWSLVGRDAIKTIGQYRFDKCFIGTNGIDPTHGLTTPDPDEAYVKQLALQCSNLRYVLSDSHKFNRVTFAKMGDLSDVTIVTDEGLNEEDQLIYSKLTTIKVVKS</sequence>
<feature type="domain" description="HTH deoR-type" evidence="4">
    <location>
        <begin position="3"/>
        <end position="58"/>
    </location>
</feature>
<dbReference type="Pfam" id="PF00455">
    <property type="entry name" value="DeoRC"/>
    <property type="match status" value="1"/>
</dbReference>
<evidence type="ECO:0000313" key="5">
    <source>
        <dbReference type="EMBL" id="KQL49458.1"/>
    </source>
</evidence>
<dbReference type="Gene3D" id="1.10.10.10">
    <property type="entry name" value="Winged helix-like DNA-binding domain superfamily/Winged helix DNA-binding domain"/>
    <property type="match status" value="1"/>
</dbReference>
<dbReference type="Proteomes" id="UP000051063">
    <property type="component" value="Unassembled WGS sequence"/>
</dbReference>
<dbReference type="PANTHER" id="PTHR30363">
    <property type="entry name" value="HTH-TYPE TRANSCRIPTIONAL REGULATOR SRLR-RELATED"/>
    <property type="match status" value="1"/>
</dbReference>
<dbReference type="InterPro" id="IPR036390">
    <property type="entry name" value="WH_DNA-bd_sf"/>
</dbReference>
<evidence type="ECO:0000256" key="2">
    <source>
        <dbReference type="ARBA" id="ARBA00023125"/>
    </source>
</evidence>
<dbReference type="InterPro" id="IPR050313">
    <property type="entry name" value="Carb_Metab_HTH_regulators"/>
</dbReference>
<dbReference type="Pfam" id="PF08220">
    <property type="entry name" value="HTH_DeoR"/>
    <property type="match status" value="1"/>
</dbReference>
<dbReference type="InterPro" id="IPR036388">
    <property type="entry name" value="WH-like_DNA-bd_sf"/>
</dbReference>
<dbReference type="SUPFAM" id="SSF100950">
    <property type="entry name" value="NagB/RpiA/CoA transferase-like"/>
    <property type="match status" value="1"/>
</dbReference>
<dbReference type="EMBL" id="LJJB01000007">
    <property type="protein sequence ID" value="KQL49458.1"/>
    <property type="molecule type" value="Genomic_DNA"/>
</dbReference>
<proteinExistence type="predicted"/>
<dbReference type="InterPro" id="IPR018356">
    <property type="entry name" value="Tscrpt_reg_HTH_DeoR_CS"/>
</dbReference>
<keyword evidence="3" id="KW-0804">Transcription</keyword>
<dbReference type="PANTHER" id="PTHR30363:SF56">
    <property type="entry name" value="TRANSCRIPTIONAL REGULATOR, DEOR FAMILY"/>
    <property type="match status" value="1"/>
</dbReference>
<evidence type="ECO:0000256" key="3">
    <source>
        <dbReference type="ARBA" id="ARBA00023163"/>
    </source>
</evidence>
<organism evidence="5 6">
    <name type="scientific">Brevibacillus choshinensis</name>
    <dbReference type="NCBI Taxonomy" id="54911"/>
    <lineage>
        <taxon>Bacteria</taxon>
        <taxon>Bacillati</taxon>
        <taxon>Bacillota</taxon>
        <taxon>Bacilli</taxon>
        <taxon>Bacillales</taxon>
        <taxon>Paenibacillaceae</taxon>
        <taxon>Brevibacillus</taxon>
    </lineage>
</organism>
<evidence type="ECO:0000259" key="4">
    <source>
        <dbReference type="PROSITE" id="PS51000"/>
    </source>
</evidence>
<dbReference type="PRINTS" id="PR00037">
    <property type="entry name" value="HTHLACR"/>
</dbReference>
<evidence type="ECO:0000313" key="6">
    <source>
        <dbReference type="Proteomes" id="UP000051063"/>
    </source>
</evidence>
<dbReference type="InterPro" id="IPR037171">
    <property type="entry name" value="NagB/RpiA_transferase-like"/>
</dbReference>
<gene>
    <name evidence="5" type="ORF">AN963_06830</name>
</gene>
<dbReference type="RefSeq" id="WP_055743758.1">
    <property type="nucleotide sequence ID" value="NZ_LJJB01000007.1"/>
</dbReference>
<dbReference type="InterPro" id="IPR001034">
    <property type="entry name" value="DeoR_HTH"/>
</dbReference>
<keyword evidence="2" id="KW-0238">DNA-binding</keyword>
<dbReference type="PROSITE" id="PS00894">
    <property type="entry name" value="HTH_DEOR_1"/>
    <property type="match status" value="1"/>
</dbReference>
<name>A0ABR5ND12_BRECH</name>
<protein>
    <submittedName>
        <fullName evidence="5">DeoR family transcriptional regulator</fullName>
    </submittedName>
</protein>
<evidence type="ECO:0000256" key="1">
    <source>
        <dbReference type="ARBA" id="ARBA00023015"/>
    </source>
</evidence>
<dbReference type="PROSITE" id="PS51000">
    <property type="entry name" value="HTH_DEOR_2"/>
    <property type="match status" value="1"/>
</dbReference>
<keyword evidence="6" id="KW-1185">Reference proteome</keyword>